<protein>
    <recommendedName>
        <fullName evidence="2">Glycosyltransferase 2-like domain-containing protein</fullName>
    </recommendedName>
</protein>
<dbReference type="InterPro" id="IPR029044">
    <property type="entry name" value="Nucleotide-diphossugar_trans"/>
</dbReference>
<dbReference type="PANTHER" id="PTHR22916:SF3">
    <property type="entry name" value="UDP-GLCNAC:BETAGAL BETA-1,3-N-ACETYLGLUCOSAMINYLTRANSFERASE-LIKE PROTEIN 1"/>
    <property type="match status" value="1"/>
</dbReference>
<dbReference type="Proteomes" id="UP000694892">
    <property type="component" value="Chromosome 9_10L"/>
</dbReference>
<reference evidence="4" key="1">
    <citation type="journal article" date="2016" name="Nature">
        <title>Genome evolution in the allotetraploid frog Xenopus laevis.</title>
        <authorList>
            <person name="Session A.M."/>
            <person name="Uno Y."/>
            <person name="Kwon T."/>
            <person name="Chapman J.A."/>
            <person name="Toyoda A."/>
            <person name="Takahashi S."/>
            <person name="Fukui A."/>
            <person name="Hikosaka A."/>
            <person name="Suzuki A."/>
            <person name="Kondo M."/>
            <person name="van Heeringen S.J."/>
            <person name="Quigley I."/>
            <person name="Heinz S."/>
            <person name="Ogino H."/>
            <person name="Ochi H."/>
            <person name="Hellsten U."/>
            <person name="Lyons J.B."/>
            <person name="Simakov O."/>
            <person name="Putnam N."/>
            <person name="Stites J."/>
            <person name="Kuroki Y."/>
            <person name="Tanaka T."/>
            <person name="Michiue T."/>
            <person name="Watanabe M."/>
            <person name="Bogdanovic O."/>
            <person name="Lister R."/>
            <person name="Georgiou G."/>
            <person name="Paranjpe S.S."/>
            <person name="van Kruijsbergen I."/>
            <person name="Shu S."/>
            <person name="Carlson J."/>
            <person name="Kinoshita T."/>
            <person name="Ohta Y."/>
            <person name="Mawaribuchi S."/>
            <person name="Jenkins J."/>
            <person name="Grimwood J."/>
            <person name="Schmutz J."/>
            <person name="Mitros T."/>
            <person name="Mozaffari S.V."/>
            <person name="Suzuki Y."/>
            <person name="Haramoto Y."/>
            <person name="Yamamoto T.S."/>
            <person name="Takagi C."/>
            <person name="Heald R."/>
            <person name="Miller K."/>
            <person name="Haudenschild C."/>
            <person name="Kitzman J."/>
            <person name="Nakayama T."/>
            <person name="Izutsu Y."/>
            <person name="Robert J."/>
            <person name="Fortriede J."/>
            <person name="Burns K."/>
            <person name="Lotay V."/>
            <person name="Karimi K."/>
            <person name="Yasuoka Y."/>
            <person name="Dichmann D.S."/>
            <person name="Flajnik M.F."/>
            <person name="Houston D.W."/>
            <person name="Shendure J."/>
            <person name="DuPasquier L."/>
            <person name="Vize P.D."/>
            <person name="Zorn A.M."/>
            <person name="Ito M."/>
            <person name="Marcotte E.M."/>
            <person name="Wallingford J.B."/>
            <person name="Ito Y."/>
            <person name="Asashima M."/>
            <person name="Ueno N."/>
            <person name="Matsuda Y."/>
            <person name="Veenstra G.J."/>
            <person name="Fujiyama A."/>
            <person name="Harland R.M."/>
            <person name="Taira M."/>
            <person name="Rokhsar D.S."/>
        </authorList>
    </citation>
    <scope>NUCLEOTIDE SEQUENCE [LARGE SCALE GENOMIC DNA]</scope>
    <source>
        <strain evidence="4">J</strain>
    </source>
</reference>
<proteinExistence type="predicted"/>
<evidence type="ECO:0000259" key="2">
    <source>
        <dbReference type="Pfam" id="PF00535"/>
    </source>
</evidence>
<dbReference type="InterPro" id="IPR001173">
    <property type="entry name" value="Glyco_trans_2-like"/>
</dbReference>
<feature type="region of interest" description="Disordered" evidence="1">
    <location>
        <begin position="1"/>
        <end position="36"/>
    </location>
</feature>
<evidence type="ECO:0000313" key="3">
    <source>
        <dbReference type="EMBL" id="OCT63081.1"/>
    </source>
</evidence>
<dbReference type="EMBL" id="CM004482">
    <property type="protein sequence ID" value="OCT63081.1"/>
    <property type="molecule type" value="Genomic_DNA"/>
</dbReference>
<accession>A0A974BYJ8</accession>
<organism evidence="3 4">
    <name type="scientific">Xenopus laevis</name>
    <name type="common">African clawed frog</name>
    <dbReference type="NCBI Taxonomy" id="8355"/>
    <lineage>
        <taxon>Eukaryota</taxon>
        <taxon>Metazoa</taxon>
        <taxon>Chordata</taxon>
        <taxon>Craniata</taxon>
        <taxon>Vertebrata</taxon>
        <taxon>Euteleostomi</taxon>
        <taxon>Amphibia</taxon>
        <taxon>Batrachia</taxon>
        <taxon>Anura</taxon>
        <taxon>Pipoidea</taxon>
        <taxon>Pipidae</taxon>
        <taxon>Xenopodinae</taxon>
        <taxon>Xenopus</taxon>
        <taxon>Xenopus</taxon>
    </lineage>
</organism>
<feature type="compositionally biased region" description="Basic and acidic residues" evidence="1">
    <location>
        <begin position="23"/>
        <end position="36"/>
    </location>
</feature>
<dbReference type="OMA" id="ASWLEEC"/>
<gene>
    <name evidence="3" type="ORF">XELAEV_18044176mg</name>
</gene>
<dbReference type="Pfam" id="PF00535">
    <property type="entry name" value="Glycos_transf_2"/>
    <property type="match status" value="1"/>
</dbReference>
<dbReference type="AlphaFoldDB" id="A0A974BYJ8"/>
<dbReference type="GO" id="GO:0016758">
    <property type="term" value="F:hexosyltransferase activity"/>
    <property type="evidence" value="ECO:0007669"/>
    <property type="project" value="UniProtKB-ARBA"/>
</dbReference>
<evidence type="ECO:0000313" key="4">
    <source>
        <dbReference type="Proteomes" id="UP000694892"/>
    </source>
</evidence>
<feature type="non-terminal residue" evidence="3">
    <location>
        <position position="134"/>
    </location>
</feature>
<name>A0A974BYJ8_XENLA</name>
<sequence>MNVGKSPYCVPSDLSHPGPMENPEVREPGEGMGRKKQPEVSIILPVYNAEAWLDECLESVAQQDFDGCLEVSIYNDASKDGTAPKIEDWRDRLEKQGIAVIVGSHSSTQPRGVGCAKNRAILQSCGRYLCFLDS</sequence>
<dbReference type="PANTHER" id="PTHR22916">
    <property type="entry name" value="GLYCOSYLTRANSFERASE"/>
    <property type="match status" value="1"/>
</dbReference>
<dbReference type="Gene3D" id="3.90.550.10">
    <property type="entry name" value="Spore Coat Polysaccharide Biosynthesis Protein SpsA, Chain A"/>
    <property type="match status" value="1"/>
</dbReference>
<dbReference type="SUPFAM" id="SSF53448">
    <property type="entry name" value="Nucleotide-diphospho-sugar transferases"/>
    <property type="match status" value="1"/>
</dbReference>
<feature type="domain" description="Glycosyltransferase 2-like" evidence="2">
    <location>
        <begin position="41"/>
        <end position="134"/>
    </location>
</feature>
<evidence type="ECO:0000256" key="1">
    <source>
        <dbReference type="SAM" id="MobiDB-lite"/>
    </source>
</evidence>